<dbReference type="Proteomes" id="UP000613452">
    <property type="component" value="Unassembled WGS sequence"/>
</dbReference>
<organism evidence="9 10">
    <name type="scientific">Bacillus cereus</name>
    <dbReference type="NCBI Taxonomy" id="1396"/>
    <lineage>
        <taxon>Bacteria</taxon>
        <taxon>Bacillati</taxon>
        <taxon>Bacillota</taxon>
        <taxon>Bacilli</taxon>
        <taxon>Bacillales</taxon>
        <taxon>Bacillaceae</taxon>
        <taxon>Bacillus</taxon>
        <taxon>Bacillus cereus group</taxon>
    </lineage>
</organism>
<feature type="transmembrane region" description="Helical" evidence="8">
    <location>
        <begin position="116"/>
        <end position="139"/>
    </location>
</feature>
<accession>A0ABD4LD16</accession>
<evidence type="ECO:0000313" key="9">
    <source>
        <dbReference type="EMBL" id="MBK1608554.1"/>
    </source>
</evidence>
<comment type="caution">
    <text evidence="9">The sequence shown here is derived from an EMBL/GenBank/DDBJ whole genome shotgun (WGS) entry which is preliminary data.</text>
</comment>
<keyword evidence="6 8" id="KW-1133">Transmembrane helix</keyword>
<evidence type="ECO:0000256" key="4">
    <source>
        <dbReference type="ARBA" id="ARBA00022544"/>
    </source>
</evidence>
<comment type="subcellular location">
    <subcellularLocation>
        <location evidence="1">Membrane</location>
        <topology evidence="1">Multi-pass membrane protein</topology>
    </subcellularLocation>
</comment>
<evidence type="ECO:0000256" key="3">
    <source>
        <dbReference type="ARBA" id="ARBA00022448"/>
    </source>
</evidence>
<dbReference type="InterPro" id="IPR004761">
    <property type="entry name" value="Spore_GerAB"/>
</dbReference>
<dbReference type="Gene3D" id="1.20.1740.10">
    <property type="entry name" value="Amino acid/polyamine transporter I"/>
    <property type="match status" value="1"/>
</dbReference>
<feature type="transmembrane region" description="Helical" evidence="8">
    <location>
        <begin position="86"/>
        <end position="110"/>
    </location>
</feature>
<gene>
    <name evidence="9" type="ORF">JCR31_11590</name>
</gene>
<feature type="transmembrane region" description="Helical" evidence="8">
    <location>
        <begin position="224"/>
        <end position="244"/>
    </location>
</feature>
<dbReference type="NCBIfam" id="TIGR00912">
    <property type="entry name" value="2A0309"/>
    <property type="match status" value="1"/>
</dbReference>
<protein>
    <submittedName>
        <fullName evidence="9">GerAB/ArcD/ProY family transporter</fullName>
    </submittedName>
</protein>
<keyword evidence="5 8" id="KW-0812">Transmembrane</keyword>
<evidence type="ECO:0000256" key="1">
    <source>
        <dbReference type="ARBA" id="ARBA00004141"/>
    </source>
</evidence>
<reference evidence="9 10" key="1">
    <citation type="submission" date="2020-12" db="EMBL/GenBank/DDBJ databases">
        <title>Genome assembly for a thermostable protease producing Bacillus cereus MAKP1 strain isolated from chicken gut.</title>
        <authorList>
            <person name="Malaviya A."/>
        </authorList>
    </citation>
    <scope>NUCLEOTIDE SEQUENCE [LARGE SCALE GENOMIC DNA]</scope>
    <source>
        <strain evidence="9 10">MAKP1</strain>
    </source>
</reference>
<proteinExistence type="inferred from homology"/>
<feature type="transmembrane region" description="Helical" evidence="8">
    <location>
        <begin position="336"/>
        <end position="356"/>
    </location>
</feature>
<dbReference type="EMBL" id="JAEFBZ010000001">
    <property type="protein sequence ID" value="MBK1608554.1"/>
    <property type="molecule type" value="Genomic_DNA"/>
</dbReference>
<dbReference type="PANTHER" id="PTHR34975">
    <property type="entry name" value="SPORE GERMINATION PROTEIN A2"/>
    <property type="match status" value="1"/>
</dbReference>
<dbReference type="GO" id="GO:0016020">
    <property type="term" value="C:membrane"/>
    <property type="evidence" value="ECO:0007669"/>
    <property type="project" value="UniProtKB-SubCell"/>
</dbReference>
<evidence type="ECO:0000256" key="8">
    <source>
        <dbReference type="SAM" id="Phobius"/>
    </source>
</evidence>
<sequence length="363" mass="42587">MTVKNVVNERFMVSDFYVFFLIFSNVIGIGILNFQREIAKDAGYDAWLSIILTSISIHMAIWLIYKILEAVNNDIIFINQYCFGKWIGWLFNCLFVIYFFSLAIIVYRVYIEVVQVWMFPLMNTWQIGLVFLILIYYIVSSGFRVIAGICFWGTVIPLLILPPLNLFAIDYADINHILPLFNHSLTDILGSSKTMFFQYLGFEAILMFYPFLKKPEKSKKWAHLCVFFITLLYLYIAFLTFLYFSEEYLKHTNWPSISIMKIAEFPIIERFEIVVVSIWFLLALPNICIKLWAACRGARKITNIKQRTFLILFLILMLCIGNLIENKDQIQSLSQLFSKVGLYLIFLYLPVLYLLIKIKKSTI</sequence>
<feature type="transmembrane region" description="Helical" evidence="8">
    <location>
        <begin position="273"/>
        <end position="295"/>
    </location>
</feature>
<evidence type="ECO:0000256" key="6">
    <source>
        <dbReference type="ARBA" id="ARBA00022989"/>
    </source>
</evidence>
<evidence type="ECO:0000256" key="7">
    <source>
        <dbReference type="ARBA" id="ARBA00023136"/>
    </source>
</evidence>
<evidence type="ECO:0000256" key="2">
    <source>
        <dbReference type="ARBA" id="ARBA00007998"/>
    </source>
</evidence>
<feature type="transmembrane region" description="Helical" evidence="8">
    <location>
        <begin position="307"/>
        <end position="324"/>
    </location>
</feature>
<evidence type="ECO:0000313" key="10">
    <source>
        <dbReference type="Proteomes" id="UP000613452"/>
    </source>
</evidence>
<dbReference type="Pfam" id="PF03845">
    <property type="entry name" value="Spore_permease"/>
    <property type="match status" value="1"/>
</dbReference>
<dbReference type="RefSeq" id="WP_061680244.1">
    <property type="nucleotide sequence ID" value="NZ_CP040341.1"/>
</dbReference>
<feature type="transmembrane region" description="Helical" evidence="8">
    <location>
        <begin position="195"/>
        <end position="212"/>
    </location>
</feature>
<name>A0ABD4LD16_BACCE</name>
<dbReference type="PANTHER" id="PTHR34975:SF2">
    <property type="entry name" value="SPORE GERMINATION PROTEIN A2"/>
    <property type="match status" value="1"/>
</dbReference>
<feature type="transmembrane region" description="Helical" evidence="8">
    <location>
        <begin position="12"/>
        <end position="34"/>
    </location>
</feature>
<keyword evidence="3" id="KW-0813">Transport</keyword>
<feature type="transmembrane region" description="Helical" evidence="8">
    <location>
        <begin position="146"/>
        <end position="169"/>
    </location>
</feature>
<dbReference type="AlphaFoldDB" id="A0ABD4LD16"/>
<comment type="similarity">
    <text evidence="2">Belongs to the amino acid-polyamine-organocation (APC) superfamily. Spore germination protein (SGP) (TC 2.A.3.9) family.</text>
</comment>
<keyword evidence="7 8" id="KW-0472">Membrane</keyword>
<feature type="transmembrane region" description="Helical" evidence="8">
    <location>
        <begin position="46"/>
        <end position="65"/>
    </location>
</feature>
<keyword evidence="4" id="KW-0309">Germination</keyword>
<evidence type="ECO:0000256" key="5">
    <source>
        <dbReference type="ARBA" id="ARBA00022692"/>
    </source>
</evidence>